<dbReference type="SUPFAM" id="SSF109604">
    <property type="entry name" value="HD-domain/PDEase-like"/>
    <property type="match status" value="1"/>
</dbReference>
<accession>A0AAE0K603</accession>
<name>A0AAE0K603_9PEZI</name>
<evidence type="ECO:0000313" key="3">
    <source>
        <dbReference type="Proteomes" id="UP001285441"/>
    </source>
</evidence>
<dbReference type="Proteomes" id="UP001285441">
    <property type="component" value="Unassembled WGS sequence"/>
</dbReference>
<reference evidence="2" key="1">
    <citation type="journal article" date="2023" name="Mol. Phylogenet. Evol.">
        <title>Genome-scale phylogeny and comparative genomics of the fungal order Sordariales.</title>
        <authorList>
            <person name="Hensen N."/>
            <person name="Bonometti L."/>
            <person name="Westerberg I."/>
            <person name="Brannstrom I.O."/>
            <person name="Guillou S."/>
            <person name="Cros-Aarteil S."/>
            <person name="Calhoun S."/>
            <person name="Haridas S."/>
            <person name="Kuo A."/>
            <person name="Mondo S."/>
            <person name="Pangilinan J."/>
            <person name="Riley R."/>
            <person name="LaButti K."/>
            <person name="Andreopoulos B."/>
            <person name="Lipzen A."/>
            <person name="Chen C."/>
            <person name="Yan M."/>
            <person name="Daum C."/>
            <person name="Ng V."/>
            <person name="Clum A."/>
            <person name="Steindorff A."/>
            <person name="Ohm R.A."/>
            <person name="Martin F."/>
            <person name="Silar P."/>
            <person name="Natvig D.O."/>
            <person name="Lalanne C."/>
            <person name="Gautier V."/>
            <person name="Ament-Velasquez S.L."/>
            <person name="Kruys A."/>
            <person name="Hutchinson M.I."/>
            <person name="Powell A.J."/>
            <person name="Barry K."/>
            <person name="Miller A.N."/>
            <person name="Grigoriev I.V."/>
            <person name="Debuchy R."/>
            <person name="Gladieux P."/>
            <person name="Hiltunen Thoren M."/>
            <person name="Johannesson H."/>
        </authorList>
    </citation>
    <scope>NUCLEOTIDE SEQUENCE</scope>
    <source>
        <strain evidence="2">CBS 232.78</strain>
    </source>
</reference>
<sequence length="223" mass="24890">MDALDSFSGDGLVQSVRAYVKDYMQKYDASHGWDHIQRVVGLSRHIYAQTEDKSGLDLRIIQLSALLHDVGDRKYIKPDEDPTTMVLKVLESFGASVELAETVQTICGGVSYSSEIKDPARVTALIAKHPELAVVQDADRLDAIGAVGIGRVFTYSGARTARDMEDSLVHMDEKLLRLESMAKTAAGRALARERTERLRIFKMWWREEVAFAAPDDDDVVFDN</sequence>
<dbReference type="CDD" id="cd00077">
    <property type="entry name" value="HDc"/>
    <property type="match status" value="1"/>
</dbReference>
<dbReference type="InterPro" id="IPR003607">
    <property type="entry name" value="HD/PDEase_dom"/>
</dbReference>
<feature type="domain" description="HD/PDEase" evidence="1">
    <location>
        <begin position="28"/>
        <end position="153"/>
    </location>
</feature>
<comment type="caution">
    <text evidence="2">The sequence shown here is derived from an EMBL/GenBank/DDBJ whole genome shotgun (WGS) entry which is preliminary data.</text>
</comment>
<dbReference type="PANTHER" id="PTHR33594">
    <property type="entry name" value="SUPERFAMILY HYDROLASE, PUTATIVE (AFU_ORTHOLOGUE AFUA_1G03035)-RELATED"/>
    <property type="match status" value="1"/>
</dbReference>
<dbReference type="SMART" id="SM00471">
    <property type="entry name" value="HDc"/>
    <property type="match status" value="1"/>
</dbReference>
<keyword evidence="3" id="KW-1185">Reference proteome</keyword>
<dbReference type="Pfam" id="PF01966">
    <property type="entry name" value="HD"/>
    <property type="match status" value="1"/>
</dbReference>
<evidence type="ECO:0000313" key="2">
    <source>
        <dbReference type="EMBL" id="KAK3370237.1"/>
    </source>
</evidence>
<dbReference type="Gene3D" id="1.10.3210.50">
    <property type="match status" value="1"/>
</dbReference>
<reference evidence="2" key="2">
    <citation type="submission" date="2023-06" db="EMBL/GenBank/DDBJ databases">
        <authorList>
            <consortium name="Lawrence Berkeley National Laboratory"/>
            <person name="Haridas S."/>
            <person name="Hensen N."/>
            <person name="Bonometti L."/>
            <person name="Westerberg I."/>
            <person name="Brannstrom I.O."/>
            <person name="Guillou S."/>
            <person name="Cros-Aarteil S."/>
            <person name="Calhoun S."/>
            <person name="Kuo A."/>
            <person name="Mondo S."/>
            <person name="Pangilinan J."/>
            <person name="Riley R."/>
            <person name="LaButti K."/>
            <person name="Andreopoulos B."/>
            <person name="Lipzen A."/>
            <person name="Chen C."/>
            <person name="Yanf M."/>
            <person name="Daum C."/>
            <person name="Ng V."/>
            <person name="Clum A."/>
            <person name="Steindorff A."/>
            <person name="Ohm R."/>
            <person name="Martin F."/>
            <person name="Silar P."/>
            <person name="Natvig D."/>
            <person name="Lalanne C."/>
            <person name="Gautier V."/>
            <person name="Ament-velasquez S.L."/>
            <person name="Kruys A."/>
            <person name="Hutchinson M.I."/>
            <person name="Powell A.J."/>
            <person name="Barry K."/>
            <person name="Miller A.N."/>
            <person name="Grigoriev I.V."/>
            <person name="Debuchy R."/>
            <person name="Gladieux P."/>
            <person name="Thoren M.H."/>
            <person name="Johannesson H."/>
        </authorList>
    </citation>
    <scope>NUCLEOTIDE SEQUENCE</scope>
    <source>
        <strain evidence="2">CBS 232.78</strain>
    </source>
</reference>
<gene>
    <name evidence="2" type="ORF">B0H63DRAFT_311562</name>
</gene>
<protein>
    <recommendedName>
        <fullName evidence="1">HD/PDEase domain-containing protein</fullName>
    </recommendedName>
</protein>
<dbReference type="InterPro" id="IPR006674">
    <property type="entry name" value="HD_domain"/>
</dbReference>
<evidence type="ECO:0000259" key="1">
    <source>
        <dbReference type="SMART" id="SM00471"/>
    </source>
</evidence>
<dbReference type="EMBL" id="JAULSW010000009">
    <property type="protein sequence ID" value="KAK3370237.1"/>
    <property type="molecule type" value="Genomic_DNA"/>
</dbReference>
<dbReference type="AlphaFoldDB" id="A0AAE0K603"/>
<proteinExistence type="predicted"/>
<organism evidence="2 3">
    <name type="scientific">Podospora didyma</name>
    <dbReference type="NCBI Taxonomy" id="330526"/>
    <lineage>
        <taxon>Eukaryota</taxon>
        <taxon>Fungi</taxon>
        <taxon>Dikarya</taxon>
        <taxon>Ascomycota</taxon>
        <taxon>Pezizomycotina</taxon>
        <taxon>Sordariomycetes</taxon>
        <taxon>Sordariomycetidae</taxon>
        <taxon>Sordariales</taxon>
        <taxon>Podosporaceae</taxon>
        <taxon>Podospora</taxon>
    </lineage>
</organism>
<dbReference type="PANTHER" id="PTHR33594:SF1">
    <property type="entry name" value="HD_PDEASE DOMAIN-CONTAINING PROTEIN"/>
    <property type="match status" value="1"/>
</dbReference>